<proteinExistence type="predicted"/>
<reference evidence="1" key="2">
    <citation type="submission" date="2020-06" db="EMBL/GenBank/DDBJ databases">
        <title>Helianthus annuus Genome sequencing and assembly Release 2.</title>
        <authorList>
            <person name="Gouzy J."/>
            <person name="Langlade N."/>
            <person name="Munos S."/>
        </authorList>
    </citation>
    <scope>NUCLEOTIDE SEQUENCE</scope>
    <source>
        <tissue evidence="1">Leaves</tissue>
    </source>
</reference>
<protein>
    <submittedName>
        <fullName evidence="1">Uncharacterized protein</fullName>
    </submittedName>
</protein>
<name>A0A9K3EN88_HELAN</name>
<accession>A0A9K3EN88</accession>
<dbReference type="Proteomes" id="UP000215914">
    <property type="component" value="Unassembled WGS sequence"/>
</dbReference>
<dbReference type="EMBL" id="MNCJ02000328">
    <property type="protein sequence ID" value="KAF5776108.1"/>
    <property type="molecule type" value="Genomic_DNA"/>
</dbReference>
<gene>
    <name evidence="1" type="ORF">HanXRQr2_Chr13g0619621</name>
</gene>
<sequence length="56" mass="6307">MVICVPFNILANGRRSPQVHWLCLSTQLNDQRHAKIAAIFSFGVCKVFKPVSYMGI</sequence>
<dbReference type="Gramene" id="mRNA:HanXRQr2_Chr13g0619621">
    <property type="protein sequence ID" value="CDS:HanXRQr2_Chr13g0619621.1"/>
    <property type="gene ID" value="HanXRQr2_Chr13g0619621"/>
</dbReference>
<reference evidence="1" key="1">
    <citation type="journal article" date="2017" name="Nature">
        <title>The sunflower genome provides insights into oil metabolism, flowering and Asterid evolution.</title>
        <authorList>
            <person name="Badouin H."/>
            <person name="Gouzy J."/>
            <person name="Grassa C.J."/>
            <person name="Murat F."/>
            <person name="Staton S.E."/>
            <person name="Cottret L."/>
            <person name="Lelandais-Briere C."/>
            <person name="Owens G.L."/>
            <person name="Carrere S."/>
            <person name="Mayjonade B."/>
            <person name="Legrand L."/>
            <person name="Gill N."/>
            <person name="Kane N.C."/>
            <person name="Bowers J.E."/>
            <person name="Hubner S."/>
            <person name="Bellec A."/>
            <person name="Berard A."/>
            <person name="Berges H."/>
            <person name="Blanchet N."/>
            <person name="Boniface M.C."/>
            <person name="Brunel D."/>
            <person name="Catrice O."/>
            <person name="Chaidir N."/>
            <person name="Claudel C."/>
            <person name="Donnadieu C."/>
            <person name="Faraut T."/>
            <person name="Fievet G."/>
            <person name="Helmstetter N."/>
            <person name="King M."/>
            <person name="Knapp S.J."/>
            <person name="Lai Z."/>
            <person name="Le Paslier M.C."/>
            <person name="Lippi Y."/>
            <person name="Lorenzon L."/>
            <person name="Mandel J.R."/>
            <person name="Marage G."/>
            <person name="Marchand G."/>
            <person name="Marquand E."/>
            <person name="Bret-Mestries E."/>
            <person name="Morien E."/>
            <person name="Nambeesan S."/>
            <person name="Nguyen T."/>
            <person name="Pegot-Espagnet P."/>
            <person name="Pouilly N."/>
            <person name="Raftis F."/>
            <person name="Sallet E."/>
            <person name="Schiex T."/>
            <person name="Thomas J."/>
            <person name="Vandecasteele C."/>
            <person name="Vares D."/>
            <person name="Vear F."/>
            <person name="Vautrin S."/>
            <person name="Crespi M."/>
            <person name="Mangin B."/>
            <person name="Burke J.M."/>
            <person name="Salse J."/>
            <person name="Munos S."/>
            <person name="Vincourt P."/>
            <person name="Rieseberg L.H."/>
            <person name="Langlade N.B."/>
        </authorList>
    </citation>
    <scope>NUCLEOTIDE SEQUENCE</scope>
    <source>
        <tissue evidence="1">Leaves</tissue>
    </source>
</reference>
<comment type="caution">
    <text evidence="1">The sequence shown here is derived from an EMBL/GenBank/DDBJ whole genome shotgun (WGS) entry which is preliminary data.</text>
</comment>
<evidence type="ECO:0000313" key="2">
    <source>
        <dbReference type="Proteomes" id="UP000215914"/>
    </source>
</evidence>
<dbReference type="AlphaFoldDB" id="A0A9K3EN88"/>
<keyword evidence="2" id="KW-1185">Reference proteome</keyword>
<organism evidence="1 2">
    <name type="scientific">Helianthus annuus</name>
    <name type="common">Common sunflower</name>
    <dbReference type="NCBI Taxonomy" id="4232"/>
    <lineage>
        <taxon>Eukaryota</taxon>
        <taxon>Viridiplantae</taxon>
        <taxon>Streptophyta</taxon>
        <taxon>Embryophyta</taxon>
        <taxon>Tracheophyta</taxon>
        <taxon>Spermatophyta</taxon>
        <taxon>Magnoliopsida</taxon>
        <taxon>eudicotyledons</taxon>
        <taxon>Gunneridae</taxon>
        <taxon>Pentapetalae</taxon>
        <taxon>asterids</taxon>
        <taxon>campanulids</taxon>
        <taxon>Asterales</taxon>
        <taxon>Asteraceae</taxon>
        <taxon>Asteroideae</taxon>
        <taxon>Heliantheae alliance</taxon>
        <taxon>Heliantheae</taxon>
        <taxon>Helianthus</taxon>
    </lineage>
</organism>
<evidence type="ECO:0000313" key="1">
    <source>
        <dbReference type="EMBL" id="KAF5776108.1"/>
    </source>
</evidence>